<dbReference type="SUPFAM" id="SSF54403">
    <property type="entry name" value="Cystatin/monellin"/>
    <property type="match status" value="1"/>
</dbReference>
<feature type="signal peptide" evidence="1">
    <location>
        <begin position="1"/>
        <end position="19"/>
    </location>
</feature>
<reference evidence="2 3" key="1">
    <citation type="submission" date="2012-04" db="EMBL/GenBank/DDBJ databases">
        <title>The Genome Sequence of Saprolegnia declina VS20.</title>
        <authorList>
            <consortium name="The Broad Institute Genome Sequencing Platform"/>
            <person name="Russ C."/>
            <person name="Nusbaum C."/>
            <person name="Tyler B."/>
            <person name="van West P."/>
            <person name="Dieguez-Uribeondo J."/>
            <person name="de Bruijn I."/>
            <person name="Tripathy S."/>
            <person name="Jiang R."/>
            <person name="Young S.K."/>
            <person name="Zeng Q."/>
            <person name="Gargeya S."/>
            <person name="Fitzgerald M."/>
            <person name="Haas B."/>
            <person name="Abouelleil A."/>
            <person name="Alvarado L."/>
            <person name="Arachchi H.M."/>
            <person name="Berlin A."/>
            <person name="Chapman S.B."/>
            <person name="Goldberg J."/>
            <person name="Griggs A."/>
            <person name="Gujja S."/>
            <person name="Hansen M."/>
            <person name="Howarth C."/>
            <person name="Imamovic A."/>
            <person name="Larimer J."/>
            <person name="McCowen C."/>
            <person name="Montmayeur A."/>
            <person name="Murphy C."/>
            <person name="Neiman D."/>
            <person name="Pearson M."/>
            <person name="Priest M."/>
            <person name="Roberts A."/>
            <person name="Saif S."/>
            <person name="Shea T."/>
            <person name="Sisk P."/>
            <person name="Sykes S."/>
            <person name="Wortman J."/>
            <person name="Nusbaum C."/>
            <person name="Birren B."/>
        </authorList>
    </citation>
    <scope>NUCLEOTIDE SEQUENCE [LARGE SCALE GENOMIC DNA]</scope>
    <source>
        <strain evidence="2 3">VS20</strain>
    </source>
</reference>
<dbReference type="EMBL" id="JH767202">
    <property type="protein sequence ID" value="EQC27873.1"/>
    <property type="molecule type" value="Genomic_DNA"/>
</dbReference>
<organism evidence="2 3">
    <name type="scientific">Saprolegnia diclina (strain VS20)</name>
    <dbReference type="NCBI Taxonomy" id="1156394"/>
    <lineage>
        <taxon>Eukaryota</taxon>
        <taxon>Sar</taxon>
        <taxon>Stramenopiles</taxon>
        <taxon>Oomycota</taxon>
        <taxon>Saprolegniomycetes</taxon>
        <taxon>Saprolegniales</taxon>
        <taxon>Saprolegniaceae</taxon>
        <taxon>Saprolegnia</taxon>
    </lineage>
</organism>
<evidence type="ECO:0008006" key="4">
    <source>
        <dbReference type="Google" id="ProtNLM"/>
    </source>
</evidence>
<keyword evidence="3" id="KW-1185">Reference proteome</keyword>
<dbReference type="OMA" id="GWHNTTN"/>
<keyword evidence="1" id="KW-0732">Signal</keyword>
<gene>
    <name evidence="2" type="ORF">SDRG_14452</name>
</gene>
<dbReference type="GeneID" id="19955179"/>
<proteinExistence type="predicted"/>
<dbReference type="RefSeq" id="XP_008618803.1">
    <property type="nucleotide sequence ID" value="XM_008620581.1"/>
</dbReference>
<evidence type="ECO:0000313" key="3">
    <source>
        <dbReference type="Proteomes" id="UP000030762"/>
    </source>
</evidence>
<dbReference type="Gene3D" id="3.10.450.10">
    <property type="match status" value="1"/>
</dbReference>
<dbReference type="VEuPathDB" id="FungiDB:SDRG_14452"/>
<name>T0R750_SAPDV</name>
<dbReference type="STRING" id="1156394.T0R750"/>
<protein>
    <recommendedName>
        <fullName evidence="4">Cystatin domain-containing protein</fullName>
    </recommendedName>
</protein>
<dbReference type="Proteomes" id="UP000030762">
    <property type="component" value="Unassembled WGS sequence"/>
</dbReference>
<dbReference type="InterPro" id="IPR046350">
    <property type="entry name" value="Cystatin_sf"/>
</dbReference>
<evidence type="ECO:0000313" key="2">
    <source>
        <dbReference type="EMBL" id="EQC27873.1"/>
    </source>
</evidence>
<accession>T0R750</accession>
<dbReference type="InParanoid" id="T0R750"/>
<evidence type="ECO:0000256" key="1">
    <source>
        <dbReference type="SAM" id="SignalP"/>
    </source>
</evidence>
<feature type="chain" id="PRO_5004583802" description="Cystatin domain-containing protein" evidence="1">
    <location>
        <begin position="20"/>
        <end position="125"/>
    </location>
</feature>
<dbReference type="OrthoDB" id="74604at2759"/>
<sequence>MVRLLAFALASLLPACVTAQPMLGGWHNTTNITEGLAETYYSAVSSPTSYAADATLFVCATTVTSVSAQVVSGMNYIFHVEGCAVPSATDSGADCTCPAAPTAYDVAISDAPWMQVLSVTSITPV</sequence>
<dbReference type="AlphaFoldDB" id="T0R750"/>